<evidence type="ECO:0000256" key="7">
    <source>
        <dbReference type="SAM" id="Phobius"/>
    </source>
</evidence>
<dbReference type="PANTHER" id="PTHR43823:SF3">
    <property type="entry name" value="MULTIDRUG EXPORT PROTEIN MEPA"/>
    <property type="match status" value="1"/>
</dbReference>
<feature type="transmembrane region" description="Helical" evidence="7">
    <location>
        <begin position="187"/>
        <end position="210"/>
    </location>
</feature>
<dbReference type="GO" id="GO:0005886">
    <property type="term" value="C:plasma membrane"/>
    <property type="evidence" value="ECO:0007669"/>
    <property type="project" value="UniProtKB-SubCell"/>
</dbReference>
<accession>V6LEH5</accession>
<evidence type="ECO:0000256" key="6">
    <source>
        <dbReference type="SAM" id="MobiDB-lite"/>
    </source>
</evidence>
<dbReference type="AlphaFoldDB" id="V6LEH5"/>
<dbReference type="VEuPathDB" id="GiardiaDB:SS50377_22405"/>
<keyword evidence="2" id="KW-1003">Cell membrane</keyword>
<evidence type="ECO:0000256" key="1">
    <source>
        <dbReference type="ARBA" id="ARBA00004651"/>
    </source>
</evidence>
<feature type="region of interest" description="Disordered" evidence="6">
    <location>
        <begin position="546"/>
        <end position="576"/>
    </location>
</feature>
<feature type="transmembrane region" description="Helical" evidence="7">
    <location>
        <begin position="73"/>
        <end position="93"/>
    </location>
</feature>
<name>V6LEH5_9EUKA</name>
<dbReference type="EMBL" id="AUWU02000003">
    <property type="protein sequence ID" value="KAH0574790.1"/>
    <property type="molecule type" value="Genomic_DNA"/>
</dbReference>
<evidence type="ECO:0000256" key="2">
    <source>
        <dbReference type="ARBA" id="ARBA00022475"/>
    </source>
</evidence>
<proteinExistence type="predicted"/>
<keyword evidence="10" id="KW-1185">Reference proteome</keyword>
<feature type="transmembrane region" description="Helical" evidence="7">
    <location>
        <begin position="222"/>
        <end position="242"/>
    </location>
</feature>
<dbReference type="EMBL" id="KI546166">
    <property type="protein sequence ID" value="EST42101.1"/>
    <property type="molecule type" value="Genomic_DNA"/>
</dbReference>
<dbReference type="Proteomes" id="UP000018208">
    <property type="component" value="Unassembled WGS sequence"/>
</dbReference>
<dbReference type="PANTHER" id="PTHR43823">
    <property type="entry name" value="SPORULATION PROTEIN YKVU"/>
    <property type="match status" value="1"/>
</dbReference>
<protein>
    <submittedName>
        <fullName evidence="8">Transmembrane domain-containing protein</fullName>
    </submittedName>
</protein>
<comment type="subcellular location">
    <subcellularLocation>
        <location evidence="1">Cell membrane</location>
        <topology evidence="1">Multi-pass membrane protein</topology>
    </subcellularLocation>
</comment>
<sequence>MYNVNLDNFDNQSSCSSANTNSVRKLVAETYLQSDIPQQRKEIFILWFSYLTPVIKQIIEFSLLFHIQGSDALYPLIVSFLIEAFFYSITKILTTSISKVVSKHVGAGTHRVACVYLIMIFFLLIMLNFLLTVVLLVFKQQILSIFFVFTEKVSSFYTLYTILINFTGVLSQFMQQILLSIHRINEISILVISEAILSITILLFGTLILYPNEGLQLNQYMFLAAKCISTFIPSAYYFTYILPTKNKTFKLNFKLFLPFRPQILVDILYRASSNFYFTIQPRIMSAISIICINIDYDGKLPLRKFYAQMCIMIFELIRQMTGSFQDAITDHLGFFAENCHKTLQYDRIKHIYKEVIIVQSVISFILACVVYLFTPIFINLMLRNSRTFYDYQYYEQYIHSLAFIKNASVPYLFSTGFSILLSQQSFAGSTSLWFFQGYLALQDAALLAIQATKTVFGDFEVILMWNQLIKNLTSYILVYEVLEKIVVLYKSKNEAFNNEQGSDHGHEDDQPLFDIAQAPYQVQTSQLIVHSTVDNSVSQNASASKILNDMSRSSKNNSSPRENEVPTEVRQTNIDM</sequence>
<feature type="transmembrane region" description="Helical" evidence="7">
    <location>
        <begin position="355"/>
        <end position="378"/>
    </location>
</feature>
<evidence type="ECO:0000313" key="8">
    <source>
        <dbReference type="EMBL" id="EST42101.1"/>
    </source>
</evidence>
<evidence type="ECO:0000313" key="10">
    <source>
        <dbReference type="Proteomes" id="UP000018208"/>
    </source>
</evidence>
<feature type="transmembrane region" description="Helical" evidence="7">
    <location>
        <begin position="157"/>
        <end position="175"/>
    </location>
</feature>
<reference evidence="9" key="2">
    <citation type="submission" date="2020-12" db="EMBL/GenBank/DDBJ databases">
        <title>New Spironucleus salmonicida genome in near-complete chromosomes.</title>
        <authorList>
            <person name="Xu F."/>
            <person name="Kurt Z."/>
            <person name="Jimenez-Gonzalez A."/>
            <person name="Astvaldsson A."/>
            <person name="Andersson J.O."/>
            <person name="Svard S.G."/>
        </authorList>
    </citation>
    <scope>NUCLEOTIDE SEQUENCE</scope>
    <source>
        <strain evidence="9">ATCC 50377</strain>
    </source>
</reference>
<dbReference type="InterPro" id="IPR051327">
    <property type="entry name" value="MATE_MepA_subfamily"/>
</dbReference>
<evidence type="ECO:0000313" key="9">
    <source>
        <dbReference type="EMBL" id="KAH0574790.1"/>
    </source>
</evidence>
<gene>
    <name evidence="8" type="ORF">SS50377_18410</name>
    <name evidence="9" type="ORF">SS50377_22405</name>
</gene>
<evidence type="ECO:0000256" key="5">
    <source>
        <dbReference type="ARBA" id="ARBA00023136"/>
    </source>
</evidence>
<evidence type="ECO:0000256" key="4">
    <source>
        <dbReference type="ARBA" id="ARBA00022989"/>
    </source>
</evidence>
<organism evidence="8">
    <name type="scientific">Spironucleus salmonicida</name>
    <dbReference type="NCBI Taxonomy" id="348837"/>
    <lineage>
        <taxon>Eukaryota</taxon>
        <taxon>Metamonada</taxon>
        <taxon>Diplomonadida</taxon>
        <taxon>Hexamitidae</taxon>
        <taxon>Hexamitinae</taxon>
        <taxon>Spironucleus</taxon>
    </lineage>
</organism>
<reference evidence="8 9" key="1">
    <citation type="journal article" date="2014" name="PLoS Genet.">
        <title>The Genome of Spironucleus salmonicida Highlights a Fish Pathogen Adapted to Fluctuating Environments.</title>
        <authorList>
            <person name="Xu F."/>
            <person name="Jerlstrom-Hultqvist J."/>
            <person name="Einarsson E."/>
            <person name="Astvaldsson A."/>
            <person name="Svard S.G."/>
            <person name="Andersson J.O."/>
        </authorList>
    </citation>
    <scope>NUCLEOTIDE SEQUENCE</scope>
    <source>
        <strain evidence="9">ATCC 50377</strain>
    </source>
</reference>
<feature type="transmembrane region" description="Helical" evidence="7">
    <location>
        <begin position="44"/>
        <end position="67"/>
    </location>
</feature>
<keyword evidence="3 7" id="KW-0812">Transmembrane</keyword>
<keyword evidence="4 7" id="KW-1133">Transmembrane helix</keyword>
<feature type="transmembrane region" description="Helical" evidence="7">
    <location>
        <begin position="114"/>
        <end position="137"/>
    </location>
</feature>
<evidence type="ECO:0000256" key="3">
    <source>
        <dbReference type="ARBA" id="ARBA00022692"/>
    </source>
</evidence>
<feature type="compositionally biased region" description="Polar residues" evidence="6">
    <location>
        <begin position="546"/>
        <end position="560"/>
    </location>
</feature>
<keyword evidence="5 7" id="KW-0472">Membrane</keyword>